<keyword evidence="8" id="KW-0998">Cell outer membrane</keyword>
<dbReference type="Gene3D" id="2.40.160.50">
    <property type="entry name" value="membrane protein fhac: a member of the omp85/tpsb transporter family"/>
    <property type="match status" value="1"/>
</dbReference>
<organism evidence="12 13">
    <name type="scientific">Microseira wollei NIES-4236</name>
    <dbReference type="NCBI Taxonomy" id="2530354"/>
    <lineage>
        <taxon>Bacteria</taxon>
        <taxon>Bacillati</taxon>
        <taxon>Cyanobacteriota</taxon>
        <taxon>Cyanophyceae</taxon>
        <taxon>Oscillatoriophycideae</taxon>
        <taxon>Aerosakkonematales</taxon>
        <taxon>Aerosakkonemataceae</taxon>
        <taxon>Microseira</taxon>
    </lineage>
</organism>
<feature type="compositionally biased region" description="Pro residues" evidence="9">
    <location>
        <begin position="48"/>
        <end position="82"/>
    </location>
</feature>
<keyword evidence="6" id="KW-0653">Protein transport</keyword>
<keyword evidence="10" id="KW-0732">Signal</keyword>
<keyword evidence="3" id="KW-0813">Transport</keyword>
<feature type="chain" id="PRO_5043763831" evidence="10">
    <location>
        <begin position="22"/>
        <end position="593"/>
    </location>
</feature>
<evidence type="ECO:0000256" key="9">
    <source>
        <dbReference type="SAM" id="MobiDB-lite"/>
    </source>
</evidence>
<proteinExistence type="inferred from homology"/>
<comment type="subcellular location">
    <subcellularLocation>
        <location evidence="1">Cell outer membrane</location>
    </subcellularLocation>
</comment>
<evidence type="ECO:0000256" key="5">
    <source>
        <dbReference type="ARBA" id="ARBA00022692"/>
    </source>
</evidence>
<feature type="signal peptide" evidence="10">
    <location>
        <begin position="1"/>
        <end position="21"/>
    </location>
</feature>
<keyword evidence="4" id="KW-1134">Transmembrane beta strand</keyword>
<dbReference type="GO" id="GO:0009279">
    <property type="term" value="C:cell outer membrane"/>
    <property type="evidence" value="ECO:0007669"/>
    <property type="project" value="UniProtKB-SubCell"/>
</dbReference>
<dbReference type="InterPro" id="IPR051544">
    <property type="entry name" value="TPS_OM_transporter"/>
</dbReference>
<dbReference type="PANTHER" id="PTHR34597:SF3">
    <property type="entry name" value="OUTER MEMBRANE TRANSPORTER CDIB"/>
    <property type="match status" value="1"/>
</dbReference>
<protein>
    <submittedName>
        <fullName evidence="12">Surface antigen (D15)</fullName>
    </submittedName>
</protein>
<keyword evidence="13" id="KW-1185">Reference proteome</keyword>
<gene>
    <name evidence="12" type="ORF">MiSe_58780</name>
</gene>
<dbReference type="RefSeq" id="WP_226587289.1">
    <property type="nucleotide sequence ID" value="NZ_BLAY01000108.1"/>
</dbReference>
<dbReference type="Proteomes" id="UP001050975">
    <property type="component" value="Unassembled WGS sequence"/>
</dbReference>
<evidence type="ECO:0000313" key="12">
    <source>
        <dbReference type="EMBL" id="GET41066.1"/>
    </source>
</evidence>
<sequence length="593" mass="65011">MKQTPRLFFHFAFLISICVSADPLAAQTVAPSQVPSDLPRNQELLPSPIIPRPQPLPTPQPPTPAPLPPPSELLQPTPPTPTTPLEERPSNVPGTFTVERFEFEGNTAFSDQQLAEVTKQFIGRALTFAELLQARSAVTDLYVRNGYITSGAFIPPQTLTGGAIKIQVVEGRVEEIQVTGTGRLNRNYVRSRIALGSKTPLNVNRLLEALQLLQLNPLIANLSAELSAGSRPGLSVIAVRVTPADTFDAQITLDNGRSPSVGSFRRGVQLTEANLLGQGDSISVSYTNTNGSNEVDVSYTFPVNARNGTLRFSYGFTKSHIIEPPFDAVDIEASSVDYDLTFRQPIIQSPTQELALGLSAVRRESETSLLNTPFPLSPGASDDGRTRITALRFFQEWTQRGSRQVFAARSQFNVGLGLFDATTNNDPPDSRFLAWRGQAQYLQLLGSATREPNSLPLLLLRGDVQLADRSLLALEQFGLGGFESVRGYRQDALLTDNGALASAEVRFPIYRLRSVEGVLQVIPFVDLGRAWNSSGKQNPDPSTLASVGLGVQWQQSDRLRARVDYGIPLIEVESGDRTLQERGLYFFLQYNFF</sequence>
<reference evidence="12" key="1">
    <citation type="submission" date="2019-10" db="EMBL/GenBank/DDBJ databases">
        <title>Draft genome sequece of Microseira wollei NIES-4236.</title>
        <authorList>
            <person name="Yamaguchi H."/>
            <person name="Suzuki S."/>
            <person name="Kawachi M."/>
        </authorList>
    </citation>
    <scope>NUCLEOTIDE SEQUENCE</scope>
    <source>
        <strain evidence="12">NIES-4236</strain>
    </source>
</reference>
<accession>A0AAV3XJW2</accession>
<dbReference type="Pfam" id="PF03865">
    <property type="entry name" value="ShlB"/>
    <property type="match status" value="1"/>
</dbReference>
<evidence type="ECO:0000256" key="8">
    <source>
        <dbReference type="ARBA" id="ARBA00023237"/>
    </source>
</evidence>
<dbReference type="GO" id="GO:0098046">
    <property type="term" value="C:type V protein secretion system complex"/>
    <property type="evidence" value="ECO:0007669"/>
    <property type="project" value="TreeGrafter"/>
</dbReference>
<feature type="region of interest" description="Disordered" evidence="9">
    <location>
        <begin position="31"/>
        <end position="93"/>
    </location>
</feature>
<dbReference type="GO" id="GO:0046819">
    <property type="term" value="P:protein secretion by the type V secretion system"/>
    <property type="evidence" value="ECO:0007669"/>
    <property type="project" value="TreeGrafter"/>
</dbReference>
<feature type="domain" description="POTRA" evidence="11">
    <location>
        <begin position="96"/>
        <end position="171"/>
    </location>
</feature>
<dbReference type="AlphaFoldDB" id="A0AAV3XJW2"/>
<comment type="similarity">
    <text evidence="2">Belongs to the TPS (TC 1.B.20) family.</text>
</comment>
<dbReference type="GO" id="GO:0008320">
    <property type="term" value="F:protein transmembrane transporter activity"/>
    <property type="evidence" value="ECO:0007669"/>
    <property type="project" value="TreeGrafter"/>
</dbReference>
<dbReference type="PANTHER" id="PTHR34597">
    <property type="entry name" value="SLR1661 PROTEIN"/>
    <property type="match status" value="1"/>
</dbReference>
<evidence type="ECO:0000256" key="6">
    <source>
        <dbReference type="ARBA" id="ARBA00022927"/>
    </source>
</evidence>
<evidence type="ECO:0000256" key="7">
    <source>
        <dbReference type="ARBA" id="ARBA00023136"/>
    </source>
</evidence>
<dbReference type="InterPro" id="IPR005565">
    <property type="entry name" value="Hemolysn_activator_HlyB_C"/>
</dbReference>
<evidence type="ECO:0000256" key="4">
    <source>
        <dbReference type="ARBA" id="ARBA00022452"/>
    </source>
</evidence>
<comment type="caution">
    <text evidence="12">The sequence shown here is derived from an EMBL/GenBank/DDBJ whole genome shotgun (WGS) entry which is preliminary data.</text>
</comment>
<name>A0AAV3XJW2_9CYAN</name>
<keyword evidence="5" id="KW-0812">Transmembrane</keyword>
<dbReference type="EMBL" id="BLAY01000108">
    <property type="protein sequence ID" value="GET41066.1"/>
    <property type="molecule type" value="Genomic_DNA"/>
</dbReference>
<dbReference type="Gene3D" id="3.10.20.310">
    <property type="entry name" value="membrane protein fhac"/>
    <property type="match status" value="1"/>
</dbReference>
<keyword evidence="7" id="KW-0472">Membrane</keyword>
<evidence type="ECO:0000256" key="1">
    <source>
        <dbReference type="ARBA" id="ARBA00004442"/>
    </source>
</evidence>
<evidence type="ECO:0000256" key="10">
    <source>
        <dbReference type="SAM" id="SignalP"/>
    </source>
</evidence>
<evidence type="ECO:0000256" key="3">
    <source>
        <dbReference type="ARBA" id="ARBA00022448"/>
    </source>
</evidence>
<dbReference type="InterPro" id="IPR034746">
    <property type="entry name" value="POTRA"/>
</dbReference>
<dbReference type="InterPro" id="IPR013686">
    <property type="entry name" value="Polypept-transport_assoc_ShlB"/>
</dbReference>
<evidence type="ECO:0000313" key="13">
    <source>
        <dbReference type="Proteomes" id="UP001050975"/>
    </source>
</evidence>
<evidence type="ECO:0000256" key="2">
    <source>
        <dbReference type="ARBA" id="ARBA00009055"/>
    </source>
</evidence>
<evidence type="ECO:0000259" key="11">
    <source>
        <dbReference type="PROSITE" id="PS51779"/>
    </source>
</evidence>
<dbReference type="PROSITE" id="PS51779">
    <property type="entry name" value="POTRA"/>
    <property type="match status" value="1"/>
</dbReference>
<dbReference type="Pfam" id="PF08479">
    <property type="entry name" value="POTRA_2"/>
    <property type="match status" value="1"/>
</dbReference>